<dbReference type="GO" id="GO:0015098">
    <property type="term" value="F:molybdate ion transmembrane transporter activity"/>
    <property type="evidence" value="ECO:0007669"/>
    <property type="project" value="UniProtKB-UniRule"/>
</dbReference>
<evidence type="ECO:0000256" key="1">
    <source>
        <dbReference type="ARBA" id="ARBA00002949"/>
    </source>
</evidence>
<evidence type="ECO:0000259" key="12">
    <source>
        <dbReference type="PROSITE" id="PS50928"/>
    </source>
</evidence>
<dbReference type="RefSeq" id="WP_191818503.1">
    <property type="nucleotide sequence ID" value="NZ_JACYFT010000001.1"/>
</dbReference>
<evidence type="ECO:0000256" key="5">
    <source>
        <dbReference type="ARBA" id="ARBA00022475"/>
    </source>
</evidence>
<dbReference type="PANTHER" id="PTHR30183:SF8">
    <property type="entry name" value="MOLYBDENUM TRANSPORT SYSTEM PERMEASE"/>
    <property type="match status" value="1"/>
</dbReference>
<dbReference type="SUPFAM" id="SSF161098">
    <property type="entry name" value="MetI-like"/>
    <property type="match status" value="1"/>
</dbReference>
<feature type="transmembrane region" description="Helical" evidence="10">
    <location>
        <begin position="83"/>
        <end position="101"/>
    </location>
</feature>
<feature type="transmembrane region" description="Helical" evidence="10">
    <location>
        <begin position="144"/>
        <end position="169"/>
    </location>
</feature>
<keyword evidence="8 10" id="KW-1133">Transmembrane helix</keyword>
<dbReference type="Proteomes" id="UP000647424">
    <property type="component" value="Unassembled WGS sequence"/>
</dbReference>
<dbReference type="EMBL" id="JACYFT010000001">
    <property type="protein sequence ID" value="MBD8050085.1"/>
    <property type="molecule type" value="Genomic_DNA"/>
</dbReference>
<keyword evidence="14" id="KW-1185">Reference proteome</keyword>
<dbReference type="PROSITE" id="PS50928">
    <property type="entry name" value="ABC_TM1"/>
    <property type="match status" value="1"/>
</dbReference>
<name>A0A927FES8_9BURK</name>
<feature type="transmembrane region" description="Helical" evidence="10">
    <location>
        <begin position="6"/>
        <end position="32"/>
    </location>
</feature>
<dbReference type="Gene3D" id="1.10.3720.10">
    <property type="entry name" value="MetI-like"/>
    <property type="match status" value="1"/>
</dbReference>
<dbReference type="CDD" id="cd06261">
    <property type="entry name" value="TM_PBP2"/>
    <property type="match status" value="1"/>
</dbReference>
<dbReference type="InterPro" id="IPR011867">
    <property type="entry name" value="ModB_ABC"/>
</dbReference>
<keyword evidence="9 10" id="KW-0472">Membrane</keyword>
<evidence type="ECO:0000256" key="9">
    <source>
        <dbReference type="ARBA" id="ARBA00023136"/>
    </source>
</evidence>
<evidence type="ECO:0000256" key="2">
    <source>
        <dbReference type="ARBA" id="ARBA00004651"/>
    </source>
</evidence>
<comment type="subcellular location">
    <subcellularLocation>
        <location evidence="11">Cell inner membrane</location>
        <topology evidence="11">Multi-pass membrane protein</topology>
    </subcellularLocation>
    <subcellularLocation>
        <location evidence="2 10">Cell membrane</location>
        <topology evidence="2 10">Multi-pass membrane protein</topology>
    </subcellularLocation>
</comment>
<keyword evidence="6 11" id="KW-0500">Molybdenum</keyword>
<evidence type="ECO:0000256" key="7">
    <source>
        <dbReference type="ARBA" id="ARBA00022692"/>
    </source>
</evidence>
<evidence type="ECO:0000313" key="14">
    <source>
        <dbReference type="Proteomes" id="UP000647424"/>
    </source>
</evidence>
<dbReference type="Pfam" id="PF00528">
    <property type="entry name" value="BPD_transp_1"/>
    <property type="match status" value="1"/>
</dbReference>
<dbReference type="InterPro" id="IPR000515">
    <property type="entry name" value="MetI-like"/>
</dbReference>
<evidence type="ECO:0000313" key="13">
    <source>
        <dbReference type="EMBL" id="MBD8050085.1"/>
    </source>
</evidence>
<accession>A0A927FES8</accession>
<feature type="transmembrane region" description="Helical" evidence="10">
    <location>
        <begin position="44"/>
        <end position="63"/>
    </location>
</feature>
<proteinExistence type="inferred from homology"/>
<sequence>MDWSALQVSLLLAALTTLVLLPLGLALARWLAVTRWVGRPLVEALLLLPLLLPPTVMGFYFLVALGQGSALGSWLASHLGLRLVFSLQGLLLVSVLVNLPFMVQPIQRAFAAVPHSLREAAWVSGLSAWQTFWRIELPLAWPGLLAGMALTVAHTLGEFGVVLMVGGNIPGETRTLSVSLYDKVQGLELQSAHVMALALVGASVLALTVVLAFDRIGQRHRALQER</sequence>
<dbReference type="PANTHER" id="PTHR30183">
    <property type="entry name" value="MOLYBDENUM TRANSPORT SYSTEM PERMEASE PROTEIN MODB"/>
    <property type="match status" value="1"/>
</dbReference>
<evidence type="ECO:0000256" key="8">
    <source>
        <dbReference type="ARBA" id="ARBA00022989"/>
    </source>
</evidence>
<comment type="caution">
    <text evidence="13">The sequence shown here is derived from an EMBL/GenBank/DDBJ whole genome shotgun (WGS) entry which is preliminary data.</text>
</comment>
<gene>
    <name evidence="13" type="primary">modB</name>
    <name evidence="13" type="ORF">IC609_05985</name>
</gene>
<comment type="function">
    <text evidence="1 11">Part of the binding-protein-dependent transport system for molybdenum; probably responsible for the translocation of the substrate across the membrane.</text>
</comment>
<dbReference type="AlphaFoldDB" id="A0A927FES8"/>
<organism evidence="13 14">
    <name type="scientific">Limnohabitans radicicola</name>
    <dbReference type="NCBI Taxonomy" id="2771427"/>
    <lineage>
        <taxon>Bacteria</taxon>
        <taxon>Pseudomonadati</taxon>
        <taxon>Pseudomonadota</taxon>
        <taxon>Betaproteobacteria</taxon>
        <taxon>Burkholderiales</taxon>
        <taxon>Comamonadaceae</taxon>
        <taxon>Limnohabitans</taxon>
    </lineage>
</organism>
<feature type="transmembrane region" description="Helical" evidence="10">
    <location>
        <begin position="189"/>
        <end position="213"/>
    </location>
</feature>
<reference evidence="13 14" key="1">
    <citation type="submission" date="2020-09" db="EMBL/GenBank/DDBJ databases">
        <title>Genome seq and assembly of Limnohabitants sp.</title>
        <authorList>
            <person name="Chhetri G."/>
        </authorList>
    </citation>
    <scope>NUCLEOTIDE SEQUENCE [LARGE SCALE GENOMIC DNA]</scope>
    <source>
        <strain evidence="13 14">JUR4</strain>
    </source>
</reference>
<protein>
    <recommendedName>
        <fullName evidence="11">Molybdenum transport system permease</fullName>
    </recommendedName>
</protein>
<evidence type="ECO:0000256" key="11">
    <source>
        <dbReference type="RuleBase" id="RU365097"/>
    </source>
</evidence>
<keyword evidence="5" id="KW-1003">Cell membrane</keyword>
<evidence type="ECO:0000256" key="3">
    <source>
        <dbReference type="ARBA" id="ARBA00007069"/>
    </source>
</evidence>
<dbReference type="NCBIfam" id="TIGR02141">
    <property type="entry name" value="modB_ABC"/>
    <property type="match status" value="1"/>
</dbReference>
<evidence type="ECO:0000256" key="10">
    <source>
        <dbReference type="RuleBase" id="RU363032"/>
    </source>
</evidence>
<dbReference type="InterPro" id="IPR035906">
    <property type="entry name" value="MetI-like_sf"/>
</dbReference>
<evidence type="ECO:0000256" key="4">
    <source>
        <dbReference type="ARBA" id="ARBA00022448"/>
    </source>
</evidence>
<feature type="domain" description="ABC transmembrane type-1" evidence="12">
    <location>
        <begin position="6"/>
        <end position="212"/>
    </location>
</feature>
<dbReference type="GO" id="GO:0005886">
    <property type="term" value="C:plasma membrane"/>
    <property type="evidence" value="ECO:0007669"/>
    <property type="project" value="UniProtKB-SubCell"/>
</dbReference>
<keyword evidence="4 10" id="KW-0813">Transport</keyword>
<keyword evidence="11" id="KW-0997">Cell inner membrane</keyword>
<evidence type="ECO:0000256" key="6">
    <source>
        <dbReference type="ARBA" id="ARBA00022505"/>
    </source>
</evidence>
<comment type="similarity">
    <text evidence="3 11">Belongs to the binding-protein-dependent transport system permease family. CysTW subfamily.</text>
</comment>
<keyword evidence="7 10" id="KW-0812">Transmembrane</keyword>